<dbReference type="Proteomes" id="UP000716291">
    <property type="component" value="Unassembled WGS sequence"/>
</dbReference>
<name>A0A9P6WTE2_RHIOR</name>
<protein>
    <submittedName>
        <fullName evidence="1">Uncharacterized protein</fullName>
    </submittedName>
</protein>
<gene>
    <name evidence="1" type="ORF">G6F64_014863</name>
</gene>
<comment type="caution">
    <text evidence="1">The sequence shown here is derived from an EMBL/GenBank/DDBJ whole genome shotgun (WGS) entry which is preliminary data.</text>
</comment>
<proteinExistence type="predicted"/>
<dbReference type="AlphaFoldDB" id="A0A9P6WTE2"/>
<sequence length="110" mass="11595">MAWFWASSAFQTSSLRLASVSPEVITTMHGNGQAWPTSKAASTRLPTSDCTATAGLTPMTLTSSAPRLPCLSTTPFNTTSAVLPSAWDASVLPFKPAMSLMPESSRTISE</sequence>
<evidence type="ECO:0000313" key="1">
    <source>
        <dbReference type="EMBL" id="KAG1275633.1"/>
    </source>
</evidence>
<dbReference type="EMBL" id="JAANQT010009980">
    <property type="protein sequence ID" value="KAG1275633.1"/>
    <property type="molecule type" value="Genomic_DNA"/>
</dbReference>
<keyword evidence="2" id="KW-1185">Reference proteome</keyword>
<accession>A0A9P6WTE2</accession>
<organism evidence="1 2">
    <name type="scientific">Rhizopus oryzae</name>
    <name type="common">Mucormycosis agent</name>
    <name type="synonym">Rhizopus arrhizus var. delemar</name>
    <dbReference type="NCBI Taxonomy" id="64495"/>
    <lineage>
        <taxon>Eukaryota</taxon>
        <taxon>Fungi</taxon>
        <taxon>Fungi incertae sedis</taxon>
        <taxon>Mucoromycota</taxon>
        <taxon>Mucoromycotina</taxon>
        <taxon>Mucoromycetes</taxon>
        <taxon>Mucorales</taxon>
        <taxon>Mucorineae</taxon>
        <taxon>Rhizopodaceae</taxon>
        <taxon>Rhizopus</taxon>
    </lineage>
</organism>
<reference evidence="1" key="1">
    <citation type="journal article" date="2020" name="Microb. Genom.">
        <title>Genetic diversity of clinical and environmental Mucorales isolates obtained from an investigation of mucormycosis cases among solid organ transplant recipients.</title>
        <authorList>
            <person name="Nguyen M.H."/>
            <person name="Kaul D."/>
            <person name="Muto C."/>
            <person name="Cheng S.J."/>
            <person name="Richter R.A."/>
            <person name="Bruno V.M."/>
            <person name="Liu G."/>
            <person name="Beyhan S."/>
            <person name="Sundermann A.J."/>
            <person name="Mounaud S."/>
            <person name="Pasculle A.W."/>
            <person name="Nierman W.C."/>
            <person name="Driscoll E."/>
            <person name="Cumbie R."/>
            <person name="Clancy C.J."/>
            <person name="Dupont C.L."/>
        </authorList>
    </citation>
    <scope>NUCLEOTIDE SEQUENCE</scope>
    <source>
        <strain evidence="1">GL11</strain>
    </source>
</reference>
<evidence type="ECO:0000313" key="2">
    <source>
        <dbReference type="Proteomes" id="UP000716291"/>
    </source>
</evidence>